<comment type="caution">
    <text evidence="9">The sequence shown here is derived from an EMBL/GenBank/DDBJ whole genome shotgun (WGS) entry which is preliminary data.</text>
</comment>
<dbReference type="FunCoup" id="A0A2N3N312">
    <property type="interactions" value="158"/>
</dbReference>
<dbReference type="Pfam" id="PF07690">
    <property type="entry name" value="MFS_1"/>
    <property type="match status" value="1"/>
</dbReference>
<accession>A0A2N3N312</accession>
<dbReference type="PANTHER" id="PTHR43791:SF18">
    <property type="entry name" value="NICOTINIC ACID TRANSPORTER TNA1, PUTATIVE (AFU_ORTHOLOGUE AFUA_3G03820)-RELATED"/>
    <property type="match status" value="1"/>
</dbReference>
<dbReference type="OrthoDB" id="2962993at2759"/>
<evidence type="ECO:0000256" key="3">
    <source>
        <dbReference type="ARBA" id="ARBA00022692"/>
    </source>
</evidence>
<feature type="transmembrane region" description="Helical" evidence="7">
    <location>
        <begin position="190"/>
        <end position="210"/>
    </location>
</feature>
<dbReference type="Gene3D" id="1.20.1250.20">
    <property type="entry name" value="MFS general substrate transporter like domains"/>
    <property type="match status" value="2"/>
</dbReference>
<dbReference type="PANTHER" id="PTHR43791">
    <property type="entry name" value="PERMEASE-RELATED"/>
    <property type="match status" value="1"/>
</dbReference>
<keyword evidence="2" id="KW-0813">Transport</keyword>
<feature type="domain" description="Major facilitator superfamily (MFS) profile" evidence="8">
    <location>
        <begin position="63"/>
        <end position="489"/>
    </location>
</feature>
<dbReference type="Proteomes" id="UP000233524">
    <property type="component" value="Unassembled WGS sequence"/>
</dbReference>
<feature type="transmembrane region" description="Helical" evidence="7">
    <location>
        <begin position="307"/>
        <end position="330"/>
    </location>
</feature>
<keyword evidence="10" id="KW-1185">Reference proteome</keyword>
<evidence type="ECO:0000256" key="6">
    <source>
        <dbReference type="SAM" id="MobiDB-lite"/>
    </source>
</evidence>
<feature type="region of interest" description="Disordered" evidence="6">
    <location>
        <begin position="1"/>
        <end position="25"/>
    </location>
</feature>
<proteinExistence type="predicted"/>
<feature type="transmembrane region" description="Helical" evidence="7">
    <location>
        <begin position="429"/>
        <end position="449"/>
    </location>
</feature>
<dbReference type="EMBL" id="NLAX01001033">
    <property type="protein sequence ID" value="PKS06826.1"/>
    <property type="molecule type" value="Genomic_DNA"/>
</dbReference>
<feature type="transmembrane region" description="Helical" evidence="7">
    <location>
        <begin position="129"/>
        <end position="148"/>
    </location>
</feature>
<evidence type="ECO:0000256" key="1">
    <source>
        <dbReference type="ARBA" id="ARBA00004141"/>
    </source>
</evidence>
<name>A0A2N3N312_9PEZI</name>
<evidence type="ECO:0000256" key="2">
    <source>
        <dbReference type="ARBA" id="ARBA00022448"/>
    </source>
</evidence>
<organism evidence="9 10">
    <name type="scientific">Lomentospora prolificans</name>
    <dbReference type="NCBI Taxonomy" id="41688"/>
    <lineage>
        <taxon>Eukaryota</taxon>
        <taxon>Fungi</taxon>
        <taxon>Dikarya</taxon>
        <taxon>Ascomycota</taxon>
        <taxon>Pezizomycotina</taxon>
        <taxon>Sordariomycetes</taxon>
        <taxon>Hypocreomycetidae</taxon>
        <taxon>Microascales</taxon>
        <taxon>Microascaceae</taxon>
        <taxon>Lomentospora</taxon>
    </lineage>
</organism>
<dbReference type="FunFam" id="1.20.1250.20:FF:000068">
    <property type="entry name" value="MFS general substrate transporter"/>
    <property type="match status" value="1"/>
</dbReference>
<feature type="transmembrane region" description="Helical" evidence="7">
    <location>
        <begin position="369"/>
        <end position="388"/>
    </location>
</feature>
<dbReference type="InterPro" id="IPR020846">
    <property type="entry name" value="MFS_dom"/>
</dbReference>
<feature type="transmembrane region" description="Helical" evidence="7">
    <location>
        <begin position="394"/>
        <end position="417"/>
    </location>
</feature>
<dbReference type="GO" id="GO:0016020">
    <property type="term" value="C:membrane"/>
    <property type="evidence" value="ECO:0007669"/>
    <property type="project" value="UniProtKB-SubCell"/>
</dbReference>
<keyword evidence="4 7" id="KW-1133">Transmembrane helix</keyword>
<evidence type="ECO:0000313" key="9">
    <source>
        <dbReference type="EMBL" id="PKS06826.1"/>
    </source>
</evidence>
<gene>
    <name evidence="9" type="ORF">jhhlp_006902</name>
</gene>
<dbReference type="VEuPathDB" id="FungiDB:jhhlp_006902"/>
<protein>
    <recommendedName>
        <fullName evidence="8">Major facilitator superfamily (MFS) profile domain-containing protein</fullName>
    </recommendedName>
</protein>
<evidence type="ECO:0000259" key="8">
    <source>
        <dbReference type="PROSITE" id="PS50850"/>
    </source>
</evidence>
<feature type="transmembrane region" description="Helical" evidence="7">
    <location>
        <begin position="222"/>
        <end position="244"/>
    </location>
</feature>
<dbReference type="SUPFAM" id="SSF103473">
    <property type="entry name" value="MFS general substrate transporter"/>
    <property type="match status" value="1"/>
</dbReference>
<feature type="compositionally biased region" description="Basic and acidic residues" evidence="6">
    <location>
        <begin position="7"/>
        <end position="23"/>
    </location>
</feature>
<comment type="subcellular location">
    <subcellularLocation>
        <location evidence="1">Membrane</location>
        <topology evidence="1">Multi-pass membrane protein</topology>
    </subcellularLocation>
</comment>
<evidence type="ECO:0000313" key="10">
    <source>
        <dbReference type="Proteomes" id="UP000233524"/>
    </source>
</evidence>
<keyword evidence="3 7" id="KW-0812">Transmembrane</keyword>
<feature type="transmembrane region" description="Helical" evidence="7">
    <location>
        <begin position="99"/>
        <end position="122"/>
    </location>
</feature>
<feature type="transmembrane region" description="Helical" evidence="7">
    <location>
        <begin position="342"/>
        <end position="362"/>
    </location>
</feature>
<feature type="transmembrane region" description="Helical" evidence="7">
    <location>
        <begin position="154"/>
        <end position="178"/>
    </location>
</feature>
<sequence>MASYTPPEKRPGSFESNPDRSSENIESGEVLHVNTLATAPGTTLESFAHLDEKKILRKMDLRLIPMLALLYLLSFLDRGNIGNAKIEGLQEDLGMTPDQYNWCLTVFFFTYAAFEVPSNLLLKRLRPSIWLPTIMVAWGLVMTLMGIVRNYHGLLISRIFLGVTEAGLFPGVAYYLTMWYCRHEIQLRQALFFSAASIAGAFSGLLAFGIAKMDGIGGLEGWRWIFILEGIVTVLVAAMAYFTLYDFPETAPFLTEDERAFVVFRLKYQSSVGKGQEGVVRVPEAEEFKWQYVWDAFKDWQVWVNIFVYWGRFQIVCPLYGISLFLPTIIKSLGYQSSTSQLMTVPIYVTAAILAVATAWASDRVGKRSVFILPLLCVMAVGFTMCISTNNPKVVYGGVFIAACAIYPAFPGVITWLANNLAGSYKRSVGMAIQIGVGNLGGAMASNFYRAKDSPRYIMGHGLELGFIGAGIIAALILVFGYNRINKSRETQTAGGATDRSTTEELSAKGDKAVTWRYMY</sequence>
<feature type="transmembrane region" description="Helical" evidence="7">
    <location>
        <begin position="461"/>
        <end position="482"/>
    </location>
</feature>
<keyword evidence="5 7" id="KW-0472">Membrane</keyword>
<evidence type="ECO:0000256" key="7">
    <source>
        <dbReference type="SAM" id="Phobius"/>
    </source>
</evidence>
<dbReference type="PROSITE" id="PS50850">
    <property type="entry name" value="MFS"/>
    <property type="match status" value="1"/>
</dbReference>
<reference evidence="9 10" key="1">
    <citation type="journal article" date="2017" name="G3 (Bethesda)">
        <title>First Draft Genome Sequence of the Pathogenic Fungus Lomentospora prolificans (Formerly Scedosporium prolificans).</title>
        <authorList>
            <person name="Luo R."/>
            <person name="Zimin A."/>
            <person name="Workman R."/>
            <person name="Fan Y."/>
            <person name="Pertea G."/>
            <person name="Grossman N."/>
            <person name="Wear M.P."/>
            <person name="Jia B."/>
            <person name="Miller H."/>
            <person name="Casadevall A."/>
            <person name="Timp W."/>
            <person name="Zhang S.X."/>
            <person name="Salzberg S.L."/>
        </authorList>
    </citation>
    <scope>NUCLEOTIDE SEQUENCE [LARGE SCALE GENOMIC DNA]</scope>
    <source>
        <strain evidence="9 10">JHH-5317</strain>
    </source>
</reference>
<dbReference type="GO" id="GO:0022857">
    <property type="term" value="F:transmembrane transporter activity"/>
    <property type="evidence" value="ECO:0007669"/>
    <property type="project" value="InterPro"/>
</dbReference>
<dbReference type="InterPro" id="IPR036259">
    <property type="entry name" value="MFS_trans_sf"/>
</dbReference>
<feature type="transmembrane region" description="Helical" evidence="7">
    <location>
        <begin position="61"/>
        <end position="79"/>
    </location>
</feature>
<dbReference type="InParanoid" id="A0A2N3N312"/>
<dbReference type="InterPro" id="IPR011701">
    <property type="entry name" value="MFS"/>
</dbReference>
<evidence type="ECO:0000256" key="4">
    <source>
        <dbReference type="ARBA" id="ARBA00022989"/>
    </source>
</evidence>
<evidence type="ECO:0000256" key="5">
    <source>
        <dbReference type="ARBA" id="ARBA00023136"/>
    </source>
</evidence>
<dbReference type="AlphaFoldDB" id="A0A2N3N312"/>
<dbReference type="FunFam" id="1.20.1250.20:FF:000034">
    <property type="entry name" value="MFS general substrate transporter"/>
    <property type="match status" value="1"/>
</dbReference>